<dbReference type="GO" id="GO:0045436">
    <property type="term" value="F:lycopene beta cyclase activity"/>
    <property type="evidence" value="ECO:0007669"/>
    <property type="project" value="UniProtKB-ARBA"/>
</dbReference>
<keyword evidence="3 8" id="KW-0812">Transmembrane</keyword>
<accession>A0A1G1WG63</accession>
<dbReference type="GO" id="GO:0016020">
    <property type="term" value="C:membrane"/>
    <property type="evidence" value="ECO:0007669"/>
    <property type="project" value="UniProtKB-SubCell"/>
</dbReference>
<evidence type="ECO:0000256" key="4">
    <source>
        <dbReference type="ARBA" id="ARBA00022746"/>
    </source>
</evidence>
<dbReference type="GO" id="GO:0016872">
    <property type="term" value="F:intramolecular lyase activity"/>
    <property type="evidence" value="ECO:0007669"/>
    <property type="project" value="InterPro"/>
</dbReference>
<feature type="transmembrane region" description="Helical" evidence="8">
    <location>
        <begin position="92"/>
        <end position="110"/>
    </location>
</feature>
<feature type="transmembrane region" description="Helical" evidence="8">
    <location>
        <begin position="25"/>
        <end position="49"/>
    </location>
</feature>
<evidence type="ECO:0000256" key="3">
    <source>
        <dbReference type="ARBA" id="ARBA00022692"/>
    </source>
</evidence>
<evidence type="ECO:0000256" key="2">
    <source>
        <dbReference type="ARBA" id="ARBA00004829"/>
    </source>
</evidence>
<keyword evidence="7" id="KW-0413">Isomerase</keyword>
<dbReference type="AlphaFoldDB" id="A0A1G1WG63"/>
<protein>
    <recommendedName>
        <fullName evidence="9">Lycopene cyclase domain-containing protein</fullName>
    </recommendedName>
</protein>
<sequence>MSLLIAPFAIFDLWFVPEYWNPKTLFNWPIGVEGFAFAFASGGIAAVLYEEIARKGFFTQGRQNTPLIQRLLLILGPLLVVALIIFTNLNLIYALSLGLGLGVVIIAAVRRDLLSDVFFSGFFFGLLYLGIFILLLKFFPDTLIVNRYNFANLSGFNILEVPIEEFIWAVATGAFVGPLYEFLVGLKLKHLPSK</sequence>
<dbReference type="Proteomes" id="UP000176389">
    <property type="component" value="Unassembled WGS sequence"/>
</dbReference>
<proteinExistence type="predicted"/>
<evidence type="ECO:0000256" key="6">
    <source>
        <dbReference type="ARBA" id="ARBA00023136"/>
    </source>
</evidence>
<evidence type="ECO:0000256" key="8">
    <source>
        <dbReference type="SAM" id="Phobius"/>
    </source>
</evidence>
<comment type="pathway">
    <text evidence="2">Carotenoid biosynthesis.</text>
</comment>
<evidence type="ECO:0000256" key="1">
    <source>
        <dbReference type="ARBA" id="ARBA00004141"/>
    </source>
</evidence>
<keyword evidence="6 8" id="KW-0472">Membrane</keyword>
<keyword evidence="5 8" id="KW-1133">Transmembrane helix</keyword>
<feature type="transmembrane region" description="Helical" evidence="8">
    <location>
        <begin position="117"/>
        <end position="139"/>
    </location>
</feature>
<organism evidence="10 11">
    <name type="scientific">Candidatus Woykebacteria bacterium RBG_16_43_9</name>
    <dbReference type="NCBI Taxonomy" id="1802596"/>
    <lineage>
        <taxon>Bacteria</taxon>
        <taxon>Candidatus Woykeibacteriota</taxon>
    </lineage>
</organism>
<feature type="transmembrane region" description="Helical" evidence="8">
    <location>
        <begin position="70"/>
        <end position="86"/>
    </location>
</feature>
<evidence type="ECO:0000313" key="11">
    <source>
        <dbReference type="Proteomes" id="UP000176389"/>
    </source>
</evidence>
<feature type="transmembrane region" description="Helical" evidence="8">
    <location>
        <begin position="166"/>
        <end position="186"/>
    </location>
</feature>
<dbReference type="STRING" id="1802596.A2Z11_04300"/>
<reference evidence="10 11" key="1">
    <citation type="journal article" date="2016" name="Nat. Commun.">
        <title>Thousands of microbial genomes shed light on interconnected biogeochemical processes in an aquifer system.</title>
        <authorList>
            <person name="Anantharaman K."/>
            <person name="Brown C.T."/>
            <person name="Hug L.A."/>
            <person name="Sharon I."/>
            <person name="Castelle C.J."/>
            <person name="Probst A.J."/>
            <person name="Thomas B.C."/>
            <person name="Singh A."/>
            <person name="Wilkins M.J."/>
            <person name="Karaoz U."/>
            <person name="Brodie E.L."/>
            <person name="Williams K.H."/>
            <person name="Hubbard S.S."/>
            <person name="Banfield J.F."/>
        </authorList>
    </citation>
    <scope>NUCLEOTIDE SEQUENCE [LARGE SCALE GENOMIC DNA]</scope>
</reference>
<evidence type="ECO:0000256" key="7">
    <source>
        <dbReference type="ARBA" id="ARBA00023235"/>
    </source>
</evidence>
<feature type="domain" description="Lycopene cyclase" evidence="9">
    <location>
        <begin position="91"/>
        <end position="183"/>
    </location>
</feature>
<dbReference type="GO" id="GO:0016117">
    <property type="term" value="P:carotenoid biosynthetic process"/>
    <property type="evidence" value="ECO:0007669"/>
    <property type="project" value="UniProtKB-KW"/>
</dbReference>
<comment type="subcellular location">
    <subcellularLocation>
        <location evidence="1">Membrane</location>
        <topology evidence="1">Multi-pass membrane protein</topology>
    </subcellularLocation>
</comment>
<name>A0A1G1WG63_9BACT</name>
<evidence type="ECO:0000256" key="5">
    <source>
        <dbReference type="ARBA" id="ARBA00022989"/>
    </source>
</evidence>
<dbReference type="InterPro" id="IPR017825">
    <property type="entry name" value="Lycopene_cyclase_dom"/>
</dbReference>
<dbReference type="EMBL" id="MHCS01000013">
    <property type="protein sequence ID" value="OGY26709.1"/>
    <property type="molecule type" value="Genomic_DNA"/>
</dbReference>
<dbReference type="Pfam" id="PF18916">
    <property type="entry name" value="Lycopene_cyc"/>
    <property type="match status" value="1"/>
</dbReference>
<evidence type="ECO:0000313" key="10">
    <source>
        <dbReference type="EMBL" id="OGY26709.1"/>
    </source>
</evidence>
<evidence type="ECO:0000259" key="9">
    <source>
        <dbReference type="Pfam" id="PF18916"/>
    </source>
</evidence>
<keyword evidence="4" id="KW-0125">Carotenoid biosynthesis</keyword>
<comment type="caution">
    <text evidence="10">The sequence shown here is derived from an EMBL/GenBank/DDBJ whole genome shotgun (WGS) entry which is preliminary data.</text>
</comment>
<gene>
    <name evidence="10" type="ORF">A2Z11_04300</name>
</gene>